<feature type="compositionally biased region" description="Polar residues" evidence="1">
    <location>
        <begin position="31"/>
        <end position="43"/>
    </location>
</feature>
<dbReference type="AlphaFoldDB" id="A0A448X9N4"/>
<accession>A0A448X9N4</accession>
<protein>
    <submittedName>
        <fullName evidence="2">Uncharacterized protein</fullName>
    </submittedName>
</protein>
<evidence type="ECO:0000256" key="1">
    <source>
        <dbReference type="SAM" id="MobiDB-lite"/>
    </source>
</evidence>
<dbReference type="Proteomes" id="UP000784294">
    <property type="component" value="Unassembled WGS sequence"/>
</dbReference>
<feature type="region of interest" description="Disordered" evidence="1">
    <location>
        <begin position="14"/>
        <end position="95"/>
    </location>
</feature>
<comment type="caution">
    <text evidence="2">The sequence shown here is derived from an EMBL/GenBank/DDBJ whole genome shotgun (WGS) entry which is preliminary data.</text>
</comment>
<dbReference type="EMBL" id="CAAALY010125574">
    <property type="protein sequence ID" value="VEL31713.1"/>
    <property type="molecule type" value="Genomic_DNA"/>
</dbReference>
<evidence type="ECO:0000313" key="3">
    <source>
        <dbReference type="Proteomes" id="UP000784294"/>
    </source>
</evidence>
<evidence type="ECO:0000313" key="2">
    <source>
        <dbReference type="EMBL" id="VEL31713.1"/>
    </source>
</evidence>
<sequence>MRVVVQDILMADRYPMSDDEDEDADQLLGAPTNNASLNGQNFTEAVDPVSYREKDSGSSFVSNRRKGTSGRREAADDLPQDITGHLEGSPGKFVVRSDKGSRVDRLAGNFKAKANTDTMEDSLVQSSLSSFPEEEYYTVLFGNNNW</sequence>
<proteinExistence type="predicted"/>
<name>A0A448X9N4_9PLAT</name>
<gene>
    <name evidence="2" type="ORF">PXEA_LOCUS25153</name>
</gene>
<reference evidence="2" key="1">
    <citation type="submission" date="2018-11" db="EMBL/GenBank/DDBJ databases">
        <authorList>
            <consortium name="Pathogen Informatics"/>
        </authorList>
    </citation>
    <scope>NUCLEOTIDE SEQUENCE</scope>
</reference>
<keyword evidence="3" id="KW-1185">Reference proteome</keyword>
<organism evidence="2 3">
    <name type="scientific">Protopolystoma xenopodis</name>
    <dbReference type="NCBI Taxonomy" id="117903"/>
    <lineage>
        <taxon>Eukaryota</taxon>
        <taxon>Metazoa</taxon>
        <taxon>Spiralia</taxon>
        <taxon>Lophotrochozoa</taxon>
        <taxon>Platyhelminthes</taxon>
        <taxon>Monogenea</taxon>
        <taxon>Polyopisthocotylea</taxon>
        <taxon>Polystomatidea</taxon>
        <taxon>Polystomatidae</taxon>
        <taxon>Protopolystoma</taxon>
    </lineage>
</organism>